<name>A0A2U2X8R7_9FLAO</name>
<dbReference type="AlphaFoldDB" id="A0A2U2X8R7"/>
<dbReference type="EMBL" id="QFRI01000001">
    <property type="protein sequence ID" value="PWH84140.1"/>
    <property type="molecule type" value="Genomic_DNA"/>
</dbReference>
<accession>A0A2U2X8R7</accession>
<evidence type="ECO:0000313" key="3">
    <source>
        <dbReference type="Proteomes" id="UP000245375"/>
    </source>
</evidence>
<dbReference type="GO" id="GO:0030246">
    <property type="term" value="F:carbohydrate binding"/>
    <property type="evidence" value="ECO:0007669"/>
    <property type="project" value="InterPro"/>
</dbReference>
<comment type="caution">
    <text evidence="2">The sequence shown here is derived from an EMBL/GenBank/DDBJ whole genome shotgun (WGS) entry which is preliminary data.</text>
</comment>
<keyword evidence="1" id="KW-0732">Signal</keyword>
<dbReference type="Proteomes" id="UP000245375">
    <property type="component" value="Unassembled WGS sequence"/>
</dbReference>
<protein>
    <recommendedName>
        <fullName evidence="4">CarboxypepD_reg-like domain-containing protein</fullName>
    </recommendedName>
</protein>
<feature type="signal peptide" evidence="1">
    <location>
        <begin position="1"/>
        <end position="18"/>
    </location>
</feature>
<sequence length="127" mass="13678">MKQILYIALFFISALSYAQSTGSINGNLLDFESNNQPLMFAKVSIKETGATVLSDEKGVFKFKNLNDGEYTLVSSFTGYNTKETKITVASNKIVTAKIVLEASTISLEDLVATMASADNSSSSTVNN</sequence>
<proteinExistence type="predicted"/>
<dbReference type="OrthoDB" id="1443962at2"/>
<evidence type="ECO:0008006" key="4">
    <source>
        <dbReference type="Google" id="ProtNLM"/>
    </source>
</evidence>
<dbReference type="SUPFAM" id="SSF49452">
    <property type="entry name" value="Starch-binding domain-like"/>
    <property type="match status" value="1"/>
</dbReference>
<keyword evidence="3" id="KW-1185">Reference proteome</keyword>
<gene>
    <name evidence="2" type="ORF">DIS18_06245</name>
</gene>
<organism evidence="2 3">
    <name type="scientific">Algibacter marinivivus</name>
    <dbReference type="NCBI Taxonomy" id="2100723"/>
    <lineage>
        <taxon>Bacteria</taxon>
        <taxon>Pseudomonadati</taxon>
        <taxon>Bacteroidota</taxon>
        <taxon>Flavobacteriia</taxon>
        <taxon>Flavobacteriales</taxon>
        <taxon>Flavobacteriaceae</taxon>
        <taxon>Algibacter</taxon>
    </lineage>
</organism>
<dbReference type="Gene3D" id="2.60.40.1120">
    <property type="entry name" value="Carboxypeptidase-like, regulatory domain"/>
    <property type="match status" value="1"/>
</dbReference>
<feature type="chain" id="PRO_5015637833" description="CarboxypepD_reg-like domain-containing protein" evidence="1">
    <location>
        <begin position="19"/>
        <end position="127"/>
    </location>
</feature>
<reference evidence="3" key="3">
    <citation type="submission" date="2018-05" db="EMBL/GenBank/DDBJ databases">
        <authorList>
            <person name="Lu D."/>
        </authorList>
    </citation>
    <scope>NUCLEOTIDE SEQUENCE [LARGE SCALE GENOMIC DNA]</scope>
    <source>
        <strain evidence="3">ZY111</strain>
    </source>
</reference>
<evidence type="ECO:0000256" key="1">
    <source>
        <dbReference type="SAM" id="SignalP"/>
    </source>
</evidence>
<dbReference type="Pfam" id="PF13715">
    <property type="entry name" value="CarbopepD_reg_2"/>
    <property type="match status" value="1"/>
</dbReference>
<reference evidence="3" key="2">
    <citation type="submission" date="2018-05" db="EMBL/GenBank/DDBJ databases">
        <title>Algibacter marinivivus sp. nov., isolated from sample around a algae.</title>
        <authorList>
            <person name="Lu D."/>
        </authorList>
    </citation>
    <scope>NUCLEOTIDE SEQUENCE [LARGE SCALE GENOMIC DNA]</scope>
    <source>
        <strain evidence="3">ZY111</strain>
    </source>
</reference>
<evidence type="ECO:0000313" key="2">
    <source>
        <dbReference type="EMBL" id="PWH84140.1"/>
    </source>
</evidence>
<dbReference type="InterPro" id="IPR013784">
    <property type="entry name" value="Carb-bd-like_fold"/>
</dbReference>
<dbReference type="RefSeq" id="WP_109352144.1">
    <property type="nucleotide sequence ID" value="NZ_QFRI01000001.1"/>
</dbReference>
<reference evidence="2 3" key="1">
    <citation type="submission" date="2018-05" db="EMBL/GenBank/DDBJ databases">
        <title>Algibacter marinivivus sp. nov., isolated from sample around a algae.</title>
        <authorList>
            <person name="Zhong X."/>
        </authorList>
    </citation>
    <scope>NUCLEOTIDE SEQUENCE [LARGE SCALE GENOMIC DNA]</scope>
    <source>
        <strain evidence="2 3">ZY111</strain>
    </source>
</reference>